<dbReference type="AlphaFoldDB" id="A0A5J4VTN6"/>
<name>A0A5J4VTN6_9EUKA</name>
<sequence length="130" mass="14671">MHQDDMLEENEKQESITFGGNFVQAQPSASDLLAKTIDTLVAESIWEGKKISHAFTIEVEQVNADNQYITEACTINETIPYSMEEQIVGFNGSRFVMSLIVQYMQCKDWTISNYTGSSSTSKQQLCTIRN</sequence>
<evidence type="ECO:0000313" key="1">
    <source>
        <dbReference type="EMBL" id="KAA6385991.1"/>
    </source>
</evidence>
<accession>A0A5J4VTN6</accession>
<organism evidence="1 2">
    <name type="scientific">Streblomastix strix</name>
    <dbReference type="NCBI Taxonomy" id="222440"/>
    <lineage>
        <taxon>Eukaryota</taxon>
        <taxon>Metamonada</taxon>
        <taxon>Preaxostyla</taxon>
        <taxon>Oxymonadida</taxon>
        <taxon>Streblomastigidae</taxon>
        <taxon>Streblomastix</taxon>
    </lineage>
</organism>
<gene>
    <name evidence="1" type="ORF">EZS28_018482</name>
</gene>
<dbReference type="EMBL" id="SNRW01005007">
    <property type="protein sequence ID" value="KAA6385991.1"/>
    <property type="molecule type" value="Genomic_DNA"/>
</dbReference>
<reference evidence="1 2" key="1">
    <citation type="submission" date="2019-03" db="EMBL/GenBank/DDBJ databases">
        <title>Single cell metagenomics reveals metabolic interactions within the superorganism composed of flagellate Streblomastix strix and complex community of Bacteroidetes bacteria on its surface.</title>
        <authorList>
            <person name="Treitli S.C."/>
            <person name="Kolisko M."/>
            <person name="Husnik F."/>
            <person name="Keeling P."/>
            <person name="Hampl V."/>
        </authorList>
    </citation>
    <scope>NUCLEOTIDE SEQUENCE [LARGE SCALE GENOMIC DNA]</scope>
    <source>
        <strain evidence="1">ST1C</strain>
    </source>
</reference>
<dbReference type="Proteomes" id="UP000324800">
    <property type="component" value="Unassembled WGS sequence"/>
</dbReference>
<comment type="caution">
    <text evidence="1">The sequence shown here is derived from an EMBL/GenBank/DDBJ whole genome shotgun (WGS) entry which is preliminary data.</text>
</comment>
<protein>
    <submittedName>
        <fullName evidence="1">Uncharacterized protein</fullName>
    </submittedName>
</protein>
<proteinExistence type="predicted"/>
<evidence type="ECO:0000313" key="2">
    <source>
        <dbReference type="Proteomes" id="UP000324800"/>
    </source>
</evidence>